<dbReference type="PANTHER" id="PTHR30041:SF8">
    <property type="entry name" value="PROTEIN YFFB"/>
    <property type="match status" value="1"/>
</dbReference>
<sequence>MIKIYGIKNCDSVKRAIRFCKAEGIEYMLYDFKEIAVDRSTIERWIESGANIKQLFNARSSTYRNLKLKDKNLNDSEKVDWLSRENMLIKRPVVELADGRVLVGYDEVLYRKHLVDFREIQEV</sequence>
<dbReference type="InterPro" id="IPR036249">
    <property type="entry name" value="Thioredoxin-like_sf"/>
</dbReference>
<dbReference type="Pfam" id="PF03960">
    <property type="entry name" value="ArsC"/>
    <property type="match status" value="1"/>
</dbReference>
<keyword evidence="1" id="KW-0560">Oxidoreductase</keyword>
<protein>
    <submittedName>
        <fullName evidence="1">Arsenate reductase</fullName>
        <ecNumber evidence="1">1.20.4.1</ecNumber>
    </submittedName>
</protein>
<dbReference type="SUPFAM" id="SSF52833">
    <property type="entry name" value="Thioredoxin-like"/>
    <property type="match status" value="1"/>
</dbReference>
<reference evidence="1" key="1">
    <citation type="submission" date="2016-10" db="EMBL/GenBank/DDBJ databases">
        <authorList>
            <person name="de Groot N.N."/>
        </authorList>
    </citation>
    <scope>NUCLEOTIDE SEQUENCE</scope>
</reference>
<evidence type="ECO:0000313" key="1">
    <source>
        <dbReference type="EMBL" id="SFV56460.1"/>
    </source>
</evidence>
<dbReference type="InterPro" id="IPR006660">
    <property type="entry name" value="Arsenate_reductase-like"/>
</dbReference>
<dbReference type="GO" id="GO:0008794">
    <property type="term" value="F:arsenate reductase (glutaredoxin) activity"/>
    <property type="evidence" value="ECO:0007669"/>
    <property type="project" value="UniProtKB-EC"/>
</dbReference>
<dbReference type="PANTHER" id="PTHR30041">
    <property type="entry name" value="ARSENATE REDUCTASE"/>
    <property type="match status" value="1"/>
</dbReference>
<dbReference type="NCBIfam" id="TIGR01617">
    <property type="entry name" value="arsC_related"/>
    <property type="match status" value="1"/>
</dbReference>
<name>A0A1W1BSA9_9ZZZZ</name>
<gene>
    <name evidence="1" type="ORF">MNB_SV-6-1696</name>
</gene>
<dbReference type="CDD" id="cd02977">
    <property type="entry name" value="ArsC_family"/>
    <property type="match status" value="1"/>
</dbReference>
<proteinExistence type="predicted"/>
<accession>A0A1W1BSA9</accession>
<dbReference type="EMBL" id="FPHC01000039">
    <property type="protein sequence ID" value="SFV56460.1"/>
    <property type="molecule type" value="Genomic_DNA"/>
</dbReference>
<dbReference type="EC" id="1.20.4.1" evidence="1"/>
<dbReference type="InterPro" id="IPR006504">
    <property type="entry name" value="Tscrpt_reg_Spx/MgsR"/>
</dbReference>
<dbReference type="PROSITE" id="PS51353">
    <property type="entry name" value="ARSC"/>
    <property type="match status" value="1"/>
</dbReference>
<dbReference type="Gene3D" id="3.40.30.10">
    <property type="entry name" value="Glutaredoxin"/>
    <property type="match status" value="1"/>
</dbReference>
<dbReference type="AlphaFoldDB" id="A0A1W1BSA9"/>
<organism evidence="1">
    <name type="scientific">hydrothermal vent metagenome</name>
    <dbReference type="NCBI Taxonomy" id="652676"/>
    <lineage>
        <taxon>unclassified sequences</taxon>
        <taxon>metagenomes</taxon>
        <taxon>ecological metagenomes</taxon>
    </lineage>
</organism>